<dbReference type="AlphaFoldDB" id="A0A4R5DTF9"/>
<dbReference type="RefSeq" id="WP_131958843.1">
    <property type="nucleotide sequence ID" value="NZ_SMFL01000004.1"/>
</dbReference>
<gene>
    <name evidence="2" type="ORF">E0F88_13840</name>
</gene>
<dbReference type="Pfam" id="PF12732">
    <property type="entry name" value="YtxH"/>
    <property type="match status" value="1"/>
</dbReference>
<dbReference type="EMBL" id="SMFL01000004">
    <property type="protein sequence ID" value="TDE15580.1"/>
    <property type="molecule type" value="Genomic_DNA"/>
</dbReference>
<organism evidence="2 3">
    <name type="scientific">Dyadobacter psychrotolerans</name>
    <dbReference type="NCBI Taxonomy" id="2541721"/>
    <lineage>
        <taxon>Bacteria</taxon>
        <taxon>Pseudomonadati</taxon>
        <taxon>Bacteroidota</taxon>
        <taxon>Cytophagia</taxon>
        <taxon>Cytophagales</taxon>
        <taxon>Spirosomataceae</taxon>
        <taxon>Dyadobacter</taxon>
    </lineage>
</organism>
<accession>A0A4R5DTF9</accession>
<dbReference type="Gene3D" id="1.10.287.700">
    <property type="entry name" value="Helix hairpin bin"/>
    <property type="match status" value="1"/>
</dbReference>
<dbReference type="InterPro" id="IPR024623">
    <property type="entry name" value="YtxH"/>
</dbReference>
<keyword evidence="1" id="KW-0472">Membrane</keyword>
<comment type="caution">
    <text evidence="2">The sequence shown here is derived from an EMBL/GenBank/DDBJ whole genome shotgun (WGS) entry which is preliminary data.</text>
</comment>
<evidence type="ECO:0000313" key="2">
    <source>
        <dbReference type="EMBL" id="TDE15580.1"/>
    </source>
</evidence>
<name>A0A4R5DTF9_9BACT</name>
<dbReference type="InterPro" id="IPR052928">
    <property type="entry name" value="Desiccation-related_membrane"/>
</dbReference>
<keyword evidence="1" id="KW-1133">Transmembrane helix</keyword>
<protein>
    <submittedName>
        <fullName evidence="2">YtxH domain-containing protein</fullName>
    </submittedName>
</protein>
<evidence type="ECO:0000256" key="1">
    <source>
        <dbReference type="SAM" id="Phobius"/>
    </source>
</evidence>
<feature type="transmembrane region" description="Helical" evidence="1">
    <location>
        <begin position="15"/>
        <end position="37"/>
    </location>
</feature>
<reference evidence="2 3" key="1">
    <citation type="submission" date="2019-03" db="EMBL/GenBank/DDBJ databases">
        <title>Dyadobacter AR-3-6 sp. nov., isolated from arctic soil.</title>
        <authorList>
            <person name="Chaudhary D.K."/>
        </authorList>
    </citation>
    <scope>NUCLEOTIDE SEQUENCE [LARGE SCALE GENOMIC DNA]</scope>
    <source>
        <strain evidence="2 3">AR-3-6</strain>
    </source>
</reference>
<keyword evidence="3" id="KW-1185">Reference proteome</keyword>
<proteinExistence type="predicted"/>
<dbReference type="PANTHER" id="PTHR35792:SF1">
    <property type="entry name" value="SLL0268 PROTEIN"/>
    <property type="match status" value="1"/>
</dbReference>
<keyword evidence="1" id="KW-0812">Transmembrane</keyword>
<dbReference type="PANTHER" id="PTHR35792">
    <property type="entry name" value="GENERAL STRESS PROTEIN"/>
    <property type="match status" value="1"/>
</dbReference>
<dbReference type="Proteomes" id="UP000294850">
    <property type="component" value="Unassembled WGS sequence"/>
</dbReference>
<sequence>MKSKYEDYEREESDGAGFVTGLFLGAVIGAVAALLYAPKSGEETRQEIKDLADQQKDNLKNQWDRTKEKAADVVNTAKEKLDSVAQKASNSVDVYADKAIDKVIQVADDAKSTVDKFRQTNDQFGNSEQI</sequence>
<dbReference type="OrthoDB" id="960061at2"/>
<evidence type="ECO:0000313" key="3">
    <source>
        <dbReference type="Proteomes" id="UP000294850"/>
    </source>
</evidence>